<dbReference type="NCBIfam" id="TIGR01082">
    <property type="entry name" value="murC"/>
    <property type="match status" value="1"/>
</dbReference>
<evidence type="ECO:0000256" key="13">
    <source>
        <dbReference type="ARBA" id="ARBA00047833"/>
    </source>
</evidence>
<keyword evidence="6 14" id="KW-0132">Cell division</keyword>
<dbReference type="STRING" id="1817828.A2722_04680"/>
<dbReference type="InterPro" id="IPR036615">
    <property type="entry name" value="Mur_ligase_C_dom_sf"/>
</dbReference>
<evidence type="ECO:0000256" key="14">
    <source>
        <dbReference type="HAMAP-Rule" id="MF_00046"/>
    </source>
</evidence>
<feature type="domain" description="Mur ligase C-terminal" evidence="16">
    <location>
        <begin position="317"/>
        <end position="451"/>
    </location>
</feature>
<keyword evidence="4 14" id="KW-0963">Cytoplasm</keyword>
<dbReference type="SUPFAM" id="SSF53623">
    <property type="entry name" value="MurD-like peptide ligases, catalytic domain"/>
    <property type="match status" value="1"/>
</dbReference>
<evidence type="ECO:0000259" key="17">
    <source>
        <dbReference type="Pfam" id="PF08245"/>
    </source>
</evidence>
<dbReference type="Gene3D" id="3.40.1190.10">
    <property type="entry name" value="Mur-like, catalytic domain"/>
    <property type="match status" value="1"/>
</dbReference>
<keyword evidence="5 14" id="KW-0436">Ligase</keyword>
<dbReference type="SUPFAM" id="SSF51984">
    <property type="entry name" value="MurCD N-terminal domain"/>
    <property type="match status" value="1"/>
</dbReference>
<dbReference type="GO" id="GO:0005737">
    <property type="term" value="C:cytoplasm"/>
    <property type="evidence" value="ECO:0007669"/>
    <property type="project" value="UniProtKB-SubCell"/>
</dbReference>
<keyword evidence="9 14" id="KW-0133">Cell shape</keyword>
<evidence type="ECO:0000259" key="16">
    <source>
        <dbReference type="Pfam" id="PF02875"/>
    </source>
</evidence>
<feature type="binding site" evidence="14">
    <location>
        <begin position="119"/>
        <end position="125"/>
    </location>
    <ligand>
        <name>ATP</name>
        <dbReference type="ChEBI" id="CHEBI:30616"/>
    </ligand>
</feature>
<dbReference type="Gene3D" id="3.40.50.720">
    <property type="entry name" value="NAD(P)-binding Rossmann-like Domain"/>
    <property type="match status" value="1"/>
</dbReference>
<evidence type="ECO:0000256" key="9">
    <source>
        <dbReference type="ARBA" id="ARBA00022960"/>
    </source>
</evidence>
<dbReference type="EMBL" id="MFEO01000037">
    <property type="protein sequence ID" value="OGE88197.1"/>
    <property type="molecule type" value="Genomic_DNA"/>
</dbReference>
<comment type="function">
    <text evidence="14">Cell wall formation.</text>
</comment>
<evidence type="ECO:0000256" key="11">
    <source>
        <dbReference type="ARBA" id="ARBA00023306"/>
    </source>
</evidence>
<dbReference type="InterPro" id="IPR013221">
    <property type="entry name" value="Mur_ligase_cen"/>
</dbReference>
<keyword evidence="7 14" id="KW-0547">Nucleotide-binding</keyword>
<dbReference type="PANTHER" id="PTHR43445:SF3">
    <property type="entry name" value="UDP-N-ACETYLMURAMATE--L-ALANINE LIGASE"/>
    <property type="match status" value="1"/>
</dbReference>
<comment type="subcellular location">
    <subcellularLocation>
        <location evidence="1 14">Cytoplasm</location>
    </subcellularLocation>
</comment>
<keyword evidence="11 14" id="KW-0131">Cell cycle</keyword>
<evidence type="ECO:0000256" key="1">
    <source>
        <dbReference type="ARBA" id="ARBA00004496"/>
    </source>
</evidence>
<evidence type="ECO:0000256" key="7">
    <source>
        <dbReference type="ARBA" id="ARBA00022741"/>
    </source>
</evidence>
<evidence type="ECO:0000256" key="12">
    <source>
        <dbReference type="ARBA" id="ARBA00023316"/>
    </source>
</evidence>
<organism evidence="18 19">
    <name type="scientific">Candidatus Doudnabacteria bacterium RIFCSPHIGHO2_01_FULL_50_11</name>
    <dbReference type="NCBI Taxonomy" id="1817828"/>
    <lineage>
        <taxon>Bacteria</taxon>
        <taxon>Candidatus Doudnaibacteriota</taxon>
    </lineage>
</organism>
<evidence type="ECO:0000256" key="4">
    <source>
        <dbReference type="ARBA" id="ARBA00022490"/>
    </source>
</evidence>
<dbReference type="GO" id="GO:0051301">
    <property type="term" value="P:cell division"/>
    <property type="evidence" value="ECO:0007669"/>
    <property type="project" value="UniProtKB-KW"/>
</dbReference>
<dbReference type="AlphaFoldDB" id="A0A1F5PE35"/>
<feature type="domain" description="Mur ligase N-terminal catalytic" evidence="15">
    <location>
        <begin position="14"/>
        <end position="112"/>
    </location>
</feature>
<dbReference type="Pfam" id="PF02875">
    <property type="entry name" value="Mur_ligase_C"/>
    <property type="match status" value="1"/>
</dbReference>
<keyword evidence="12 14" id="KW-0961">Cell wall biogenesis/degradation</keyword>
<feature type="domain" description="Mur ligase central" evidence="17">
    <location>
        <begin position="117"/>
        <end position="295"/>
    </location>
</feature>
<evidence type="ECO:0000256" key="3">
    <source>
        <dbReference type="ARBA" id="ARBA00012211"/>
    </source>
</evidence>
<dbReference type="GO" id="GO:0008763">
    <property type="term" value="F:UDP-N-acetylmuramate-L-alanine ligase activity"/>
    <property type="evidence" value="ECO:0007669"/>
    <property type="project" value="UniProtKB-UniRule"/>
</dbReference>
<dbReference type="HAMAP" id="MF_00046">
    <property type="entry name" value="MurC"/>
    <property type="match status" value="1"/>
</dbReference>
<evidence type="ECO:0000259" key="15">
    <source>
        <dbReference type="Pfam" id="PF01225"/>
    </source>
</evidence>
<evidence type="ECO:0000313" key="19">
    <source>
        <dbReference type="Proteomes" id="UP000178377"/>
    </source>
</evidence>
<evidence type="ECO:0000256" key="2">
    <source>
        <dbReference type="ARBA" id="ARBA00004752"/>
    </source>
</evidence>
<name>A0A1F5PE35_9BACT</name>
<comment type="caution">
    <text evidence="18">The sequence shown here is derived from an EMBL/GenBank/DDBJ whole genome shotgun (WGS) entry which is preliminary data.</text>
</comment>
<dbReference type="GO" id="GO:0008360">
    <property type="term" value="P:regulation of cell shape"/>
    <property type="evidence" value="ECO:0007669"/>
    <property type="project" value="UniProtKB-KW"/>
</dbReference>
<dbReference type="InterPro" id="IPR005758">
    <property type="entry name" value="UDP-N-AcMur_Ala_ligase_MurC"/>
</dbReference>
<dbReference type="Proteomes" id="UP000178377">
    <property type="component" value="Unassembled WGS sequence"/>
</dbReference>
<dbReference type="GO" id="GO:0009252">
    <property type="term" value="P:peptidoglycan biosynthetic process"/>
    <property type="evidence" value="ECO:0007669"/>
    <property type="project" value="UniProtKB-UniRule"/>
</dbReference>
<evidence type="ECO:0000256" key="10">
    <source>
        <dbReference type="ARBA" id="ARBA00022984"/>
    </source>
</evidence>
<dbReference type="InterPro" id="IPR004101">
    <property type="entry name" value="Mur_ligase_C"/>
</dbReference>
<dbReference type="Pfam" id="PF08245">
    <property type="entry name" value="Mur_ligase_M"/>
    <property type="match status" value="1"/>
</dbReference>
<evidence type="ECO:0000256" key="5">
    <source>
        <dbReference type="ARBA" id="ARBA00022598"/>
    </source>
</evidence>
<evidence type="ECO:0000313" key="18">
    <source>
        <dbReference type="EMBL" id="OGE88197.1"/>
    </source>
</evidence>
<dbReference type="GO" id="GO:0071555">
    <property type="term" value="P:cell wall organization"/>
    <property type="evidence" value="ECO:0007669"/>
    <property type="project" value="UniProtKB-KW"/>
</dbReference>
<dbReference type="SUPFAM" id="SSF53244">
    <property type="entry name" value="MurD-like peptide ligases, peptide-binding domain"/>
    <property type="match status" value="1"/>
</dbReference>
<accession>A0A1F5PE35</accession>
<proteinExistence type="inferred from homology"/>
<dbReference type="Pfam" id="PF01225">
    <property type="entry name" value="Mur_ligase"/>
    <property type="match status" value="1"/>
</dbReference>
<comment type="similarity">
    <text evidence="14">Belongs to the MurCDEF family.</text>
</comment>
<dbReference type="PANTHER" id="PTHR43445">
    <property type="entry name" value="UDP-N-ACETYLMURAMATE--L-ALANINE LIGASE-RELATED"/>
    <property type="match status" value="1"/>
</dbReference>
<dbReference type="InterPro" id="IPR050061">
    <property type="entry name" value="MurCDEF_pg_biosynth"/>
</dbReference>
<dbReference type="UniPathway" id="UPA00219"/>
<dbReference type="InterPro" id="IPR036565">
    <property type="entry name" value="Mur-like_cat_sf"/>
</dbReference>
<dbReference type="EC" id="6.3.2.8" evidence="3 14"/>
<evidence type="ECO:0000256" key="8">
    <source>
        <dbReference type="ARBA" id="ARBA00022840"/>
    </source>
</evidence>
<comment type="catalytic activity">
    <reaction evidence="13 14">
        <text>UDP-N-acetyl-alpha-D-muramate + L-alanine + ATP = UDP-N-acetyl-alpha-D-muramoyl-L-alanine + ADP + phosphate + H(+)</text>
        <dbReference type="Rhea" id="RHEA:23372"/>
        <dbReference type="ChEBI" id="CHEBI:15378"/>
        <dbReference type="ChEBI" id="CHEBI:30616"/>
        <dbReference type="ChEBI" id="CHEBI:43474"/>
        <dbReference type="ChEBI" id="CHEBI:57972"/>
        <dbReference type="ChEBI" id="CHEBI:70757"/>
        <dbReference type="ChEBI" id="CHEBI:83898"/>
        <dbReference type="ChEBI" id="CHEBI:456216"/>
        <dbReference type="EC" id="6.3.2.8"/>
    </reaction>
</comment>
<reference evidence="18 19" key="1">
    <citation type="journal article" date="2016" name="Nat. Commun.">
        <title>Thousands of microbial genomes shed light on interconnected biogeochemical processes in an aquifer system.</title>
        <authorList>
            <person name="Anantharaman K."/>
            <person name="Brown C.T."/>
            <person name="Hug L.A."/>
            <person name="Sharon I."/>
            <person name="Castelle C.J."/>
            <person name="Probst A.J."/>
            <person name="Thomas B.C."/>
            <person name="Singh A."/>
            <person name="Wilkins M.J."/>
            <person name="Karaoz U."/>
            <person name="Brodie E.L."/>
            <person name="Williams K.H."/>
            <person name="Hubbard S.S."/>
            <person name="Banfield J.F."/>
        </authorList>
    </citation>
    <scope>NUCLEOTIDE SEQUENCE [LARGE SCALE GENOMIC DNA]</scope>
</reference>
<comment type="pathway">
    <text evidence="2 14">Cell wall biogenesis; peptidoglycan biosynthesis.</text>
</comment>
<sequence length="466" mass="51435">MFEFFKKSKKLTRVHVVGVGGIGVSRIAFYYRALGLQVTGSDLYESEITTRLRDAGVQVTIGHSEKNVPEKCNLLVFSVAIAPDNPERVTATKRKIKQLSHFQAIQQIAQGKKIIAVCGTNGKSTTTAMLGFIFERAGLDPTVFVGSLVSQWQGNIRIGKGPYFIVEADELDRQFLSLKPFGIVITNIELDHLDSFRDLRDIRDAYSSFVGLLPKDGFLVFNHDDTVTMEVVNLIKLENMSGFGRQGRSIHLLHSSVLASKQHIATKVHGVEQEFTLSIAGSHNVYNALAAIGAASSAQIPFKLIQETLEEFKGIWRRFEILGFMGKALIISDYGHHPSAVRTTLEGAREFFPGKKILLVFQPHQLQRTRALFDDFVSVLSEEAADGIILVEIFQVAGRENSAVSVSSRDLALAVSRNLPEVYYAPTLGAAEAKIRSLAPAYDLIIVMGAGDVYTVAERLVEKKHE</sequence>
<dbReference type="InterPro" id="IPR000713">
    <property type="entry name" value="Mur_ligase_N"/>
</dbReference>
<gene>
    <name evidence="14" type="primary">murC</name>
    <name evidence="18" type="ORF">A2722_04680</name>
</gene>
<evidence type="ECO:0000256" key="6">
    <source>
        <dbReference type="ARBA" id="ARBA00022618"/>
    </source>
</evidence>
<keyword evidence="8 14" id="KW-0067">ATP-binding</keyword>
<dbReference type="Gene3D" id="3.90.190.20">
    <property type="entry name" value="Mur ligase, C-terminal domain"/>
    <property type="match status" value="1"/>
</dbReference>
<keyword evidence="10 14" id="KW-0573">Peptidoglycan synthesis</keyword>
<protein>
    <recommendedName>
        <fullName evidence="3 14">UDP-N-acetylmuramate--L-alanine ligase</fullName>
        <ecNumber evidence="3 14">6.3.2.8</ecNumber>
    </recommendedName>
    <alternativeName>
        <fullName evidence="14">UDP-N-acetylmuramoyl-L-alanine synthetase</fullName>
    </alternativeName>
</protein>
<dbReference type="GO" id="GO:0005524">
    <property type="term" value="F:ATP binding"/>
    <property type="evidence" value="ECO:0007669"/>
    <property type="project" value="UniProtKB-UniRule"/>
</dbReference>